<protein>
    <submittedName>
        <fullName evidence="1">Uncharacterized protein</fullName>
    </submittedName>
</protein>
<reference evidence="1" key="1">
    <citation type="journal article" date="2020" name="Stud. Mycol.">
        <title>101 Dothideomycetes genomes: a test case for predicting lifestyles and emergence of pathogens.</title>
        <authorList>
            <person name="Haridas S."/>
            <person name="Albert R."/>
            <person name="Binder M."/>
            <person name="Bloem J."/>
            <person name="Labutti K."/>
            <person name="Salamov A."/>
            <person name="Andreopoulos B."/>
            <person name="Baker S."/>
            <person name="Barry K."/>
            <person name="Bills G."/>
            <person name="Bluhm B."/>
            <person name="Cannon C."/>
            <person name="Castanera R."/>
            <person name="Culley D."/>
            <person name="Daum C."/>
            <person name="Ezra D."/>
            <person name="Gonzalez J."/>
            <person name="Henrissat B."/>
            <person name="Kuo A."/>
            <person name="Liang C."/>
            <person name="Lipzen A."/>
            <person name="Lutzoni F."/>
            <person name="Magnuson J."/>
            <person name="Mondo S."/>
            <person name="Nolan M."/>
            <person name="Ohm R."/>
            <person name="Pangilinan J."/>
            <person name="Park H.-J."/>
            <person name="Ramirez L."/>
            <person name="Alfaro M."/>
            <person name="Sun H."/>
            <person name="Tritt A."/>
            <person name="Yoshinaga Y."/>
            <person name="Zwiers L.-H."/>
            <person name="Turgeon B."/>
            <person name="Goodwin S."/>
            <person name="Spatafora J."/>
            <person name="Crous P."/>
            <person name="Grigoriev I."/>
        </authorList>
    </citation>
    <scope>NUCLEOTIDE SEQUENCE</scope>
    <source>
        <strain evidence="1">CBS 525.71</strain>
    </source>
</reference>
<dbReference type="Proteomes" id="UP000799754">
    <property type="component" value="Unassembled WGS sequence"/>
</dbReference>
<proteinExistence type="predicted"/>
<organism evidence="1 2">
    <name type="scientific">Macroventuria anomochaeta</name>
    <dbReference type="NCBI Taxonomy" id="301207"/>
    <lineage>
        <taxon>Eukaryota</taxon>
        <taxon>Fungi</taxon>
        <taxon>Dikarya</taxon>
        <taxon>Ascomycota</taxon>
        <taxon>Pezizomycotina</taxon>
        <taxon>Dothideomycetes</taxon>
        <taxon>Pleosporomycetidae</taxon>
        <taxon>Pleosporales</taxon>
        <taxon>Pleosporineae</taxon>
        <taxon>Didymellaceae</taxon>
        <taxon>Macroventuria</taxon>
    </lineage>
</organism>
<accession>A0ACB6S5B2</accession>
<evidence type="ECO:0000313" key="2">
    <source>
        <dbReference type="Proteomes" id="UP000799754"/>
    </source>
</evidence>
<name>A0ACB6S5B2_9PLEO</name>
<sequence>MSSTTPWPTSRGQKSTSQLIAPKPLYPGLGLPLREYNRDDIFPIGAHGGCYAATTDPLPVREVAMMSVMESLTDKPDWHVKVYNEEIVAKWRAEALSIPNTHWWDLATSAKQQHWEADGYVNLIPDDADDWIEKSEEIMSATAVDCCIQELRSKAKYFEKTGMVPTLDARASVVKSDTLVSESLHESLLAAFRTLKADQADSPDWHPNSGDKVQNLVHPSLYPLVYRRSRVFQDEVVGVEDAITKWSGRGAIIPGEDEWVRQENERWAYGVGGDIPPNFWSVNYQWLPSNVAFQDDGSVRFTSYINNLHPTKYTDIYRTIERLIETSLPMWDQCLKVATSYKTVEGPGRTNGRFGVPTDPDDENASNWDPSDPKHCPDIEVDEEKLERVGWWEGYLEEEDGGKEMLAECKWKVLRKPVLPEPSFEEVNYEPQAGERLVDKFHKSGLQVIVKMASIELTPEKPHFPQGSWHVEGQMNEHICATALYYLDSENITTSSLSFRMQTSAYLNDEDTGFSVGRGNYHWMESVYATHLGCGTGGACLQNYGSVETRGKRLLAFPNVFQHRVSPFELDDPTKPGHRRFIALWLVDPHKRIISTANVPPQQLSWWAEALVGANTKSDIHGEPTTDLRPEIVSLLRENGAQLPPPASESKMPEELIAMVHERLSSDALPMSLEEAKGHRLKLMQERSAHVAKSERAWQQHSYSFCEH</sequence>
<gene>
    <name evidence="1" type="ORF">BU25DRAFT_420802</name>
</gene>
<evidence type="ECO:0000313" key="1">
    <source>
        <dbReference type="EMBL" id="KAF2628312.1"/>
    </source>
</evidence>
<dbReference type="EMBL" id="MU006713">
    <property type="protein sequence ID" value="KAF2628312.1"/>
    <property type="molecule type" value="Genomic_DNA"/>
</dbReference>
<keyword evidence="2" id="KW-1185">Reference proteome</keyword>
<comment type="caution">
    <text evidence="1">The sequence shown here is derived from an EMBL/GenBank/DDBJ whole genome shotgun (WGS) entry which is preliminary data.</text>
</comment>